<feature type="region of interest" description="Disordered" evidence="1">
    <location>
        <begin position="51"/>
        <end position="129"/>
    </location>
</feature>
<dbReference type="EMBL" id="VIIS01000513">
    <property type="protein sequence ID" value="KAF0308100.1"/>
    <property type="molecule type" value="Genomic_DNA"/>
</dbReference>
<sequence length="129" mass="14266">MGQRVLVQDPRSGLWDRVGVITAVGQRRDYLVRLPSGRVCWRNQRYLRPQRSLISEGAATPAPGRRQQLAPSSAPDGTEETAAAAPAGGQPAPPVLRNSADDPSSVRRGTRRRRRPARLTVRWADQTYD</sequence>
<protein>
    <submittedName>
        <fullName evidence="2">Uncharacterized protein</fullName>
    </submittedName>
</protein>
<dbReference type="OrthoDB" id="6366141at2759"/>
<feature type="compositionally biased region" description="Basic residues" evidence="1">
    <location>
        <begin position="108"/>
        <end position="117"/>
    </location>
</feature>
<comment type="caution">
    <text evidence="2">The sequence shown here is derived from an EMBL/GenBank/DDBJ whole genome shotgun (WGS) entry which is preliminary data.</text>
</comment>
<gene>
    <name evidence="2" type="ORF">FJT64_020643</name>
</gene>
<name>A0A6A4WWP8_AMPAM</name>
<feature type="compositionally biased region" description="Low complexity" evidence="1">
    <location>
        <begin position="74"/>
        <end position="90"/>
    </location>
</feature>
<organism evidence="2 3">
    <name type="scientific">Amphibalanus amphitrite</name>
    <name type="common">Striped barnacle</name>
    <name type="synonym">Balanus amphitrite</name>
    <dbReference type="NCBI Taxonomy" id="1232801"/>
    <lineage>
        <taxon>Eukaryota</taxon>
        <taxon>Metazoa</taxon>
        <taxon>Ecdysozoa</taxon>
        <taxon>Arthropoda</taxon>
        <taxon>Crustacea</taxon>
        <taxon>Multicrustacea</taxon>
        <taxon>Cirripedia</taxon>
        <taxon>Thoracica</taxon>
        <taxon>Thoracicalcarea</taxon>
        <taxon>Balanomorpha</taxon>
        <taxon>Balanoidea</taxon>
        <taxon>Balanidae</taxon>
        <taxon>Amphibalaninae</taxon>
        <taxon>Amphibalanus</taxon>
    </lineage>
</organism>
<dbReference type="PANTHER" id="PTHR33244:SF3">
    <property type="entry name" value="PEPTIDASE A2 DOMAIN-CONTAINING PROTEIN"/>
    <property type="match status" value="1"/>
</dbReference>
<accession>A0A6A4WWP8</accession>
<evidence type="ECO:0000313" key="2">
    <source>
        <dbReference type="EMBL" id="KAF0308100.1"/>
    </source>
</evidence>
<keyword evidence="3" id="KW-1185">Reference proteome</keyword>
<dbReference type="PANTHER" id="PTHR33244">
    <property type="entry name" value="INTEGRASE CATALYTIC DOMAIN-CONTAINING PROTEIN-RELATED"/>
    <property type="match status" value="1"/>
</dbReference>
<dbReference type="Proteomes" id="UP000440578">
    <property type="component" value="Unassembled WGS sequence"/>
</dbReference>
<reference evidence="2 3" key="1">
    <citation type="submission" date="2019-07" db="EMBL/GenBank/DDBJ databases">
        <title>Draft genome assembly of a fouling barnacle, Amphibalanus amphitrite (Darwin, 1854): The first reference genome for Thecostraca.</title>
        <authorList>
            <person name="Kim W."/>
        </authorList>
    </citation>
    <scope>NUCLEOTIDE SEQUENCE [LARGE SCALE GENOMIC DNA]</scope>
    <source>
        <strain evidence="2">SNU_AA5</strain>
        <tissue evidence="2">Soma without cirri and trophi</tissue>
    </source>
</reference>
<dbReference type="AlphaFoldDB" id="A0A6A4WWP8"/>
<proteinExistence type="predicted"/>
<evidence type="ECO:0000256" key="1">
    <source>
        <dbReference type="SAM" id="MobiDB-lite"/>
    </source>
</evidence>
<evidence type="ECO:0000313" key="3">
    <source>
        <dbReference type="Proteomes" id="UP000440578"/>
    </source>
</evidence>